<reference evidence="1 2" key="1">
    <citation type="journal article" date="2024" name="Plant Biotechnol. J.">
        <title>Genome and CRISPR/Cas9 system of a widespread forest tree (Populus alba) in the world.</title>
        <authorList>
            <person name="Liu Y.J."/>
            <person name="Jiang P.F."/>
            <person name="Han X.M."/>
            <person name="Li X.Y."/>
            <person name="Wang H.M."/>
            <person name="Wang Y.J."/>
            <person name="Wang X.X."/>
            <person name="Zeng Q.Y."/>
        </authorList>
    </citation>
    <scope>NUCLEOTIDE SEQUENCE [LARGE SCALE GENOMIC DNA]</scope>
    <source>
        <strain evidence="2">cv. PAL-ZL1</strain>
    </source>
</reference>
<sequence length="98" mass="10842">MLEWSFATRLRSNSSIKHSRLATRVLFSVQGYIENNSGSFLVMGLIMSNEDCAAAAAALLRAPPLSSWVHGVCLVFVETTHLAFWDFEAPHKTAKCNL</sequence>
<gene>
    <name evidence="1" type="ORF">D5086_006998</name>
</gene>
<proteinExistence type="predicted"/>
<dbReference type="EMBL" id="RCHU02000003">
    <property type="protein sequence ID" value="KAL3599080.1"/>
    <property type="molecule type" value="Genomic_DNA"/>
</dbReference>
<name>A0ACC4CML0_POPAL</name>
<evidence type="ECO:0000313" key="1">
    <source>
        <dbReference type="EMBL" id="KAL3599080.1"/>
    </source>
</evidence>
<evidence type="ECO:0000313" key="2">
    <source>
        <dbReference type="Proteomes" id="UP000309997"/>
    </source>
</evidence>
<dbReference type="Proteomes" id="UP000309997">
    <property type="component" value="Unassembled WGS sequence"/>
</dbReference>
<keyword evidence="2" id="KW-1185">Reference proteome</keyword>
<protein>
    <submittedName>
        <fullName evidence="1">Uncharacterized protein</fullName>
    </submittedName>
</protein>
<accession>A0ACC4CML0</accession>
<organism evidence="1 2">
    <name type="scientific">Populus alba</name>
    <name type="common">White poplar</name>
    <dbReference type="NCBI Taxonomy" id="43335"/>
    <lineage>
        <taxon>Eukaryota</taxon>
        <taxon>Viridiplantae</taxon>
        <taxon>Streptophyta</taxon>
        <taxon>Embryophyta</taxon>
        <taxon>Tracheophyta</taxon>
        <taxon>Spermatophyta</taxon>
        <taxon>Magnoliopsida</taxon>
        <taxon>eudicotyledons</taxon>
        <taxon>Gunneridae</taxon>
        <taxon>Pentapetalae</taxon>
        <taxon>rosids</taxon>
        <taxon>fabids</taxon>
        <taxon>Malpighiales</taxon>
        <taxon>Salicaceae</taxon>
        <taxon>Saliceae</taxon>
        <taxon>Populus</taxon>
    </lineage>
</organism>
<comment type="caution">
    <text evidence="1">The sequence shown here is derived from an EMBL/GenBank/DDBJ whole genome shotgun (WGS) entry which is preliminary data.</text>
</comment>